<sequence>MEDKAFLYNICTELTSEDIKKLYSEFGLIYPYDHEELVICEDIYQEPADSGFYGWCVLEAASFLI</sequence>
<comment type="caution">
    <text evidence="1">The sequence shown here is derived from an EMBL/GenBank/DDBJ whole genome shotgun (WGS) entry which is preliminary data.</text>
</comment>
<proteinExistence type="predicted"/>
<dbReference type="Proteomes" id="UP000712281">
    <property type="component" value="Unassembled WGS sequence"/>
</dbReference>
<gene>
    <name evidence="1" type="ORF">F2Q68_00008805</name>
</gene>
<protein>
    <submittedName>
        <fullName evidence="1">Uncharacterized protein</fullName>
    </submittedName>
</protein>
<dbReference type="AlphaFoldDB" id="A0A8S9KTB4"/>
<dbReference type="EMBL" id="QGKW02000717">
    <property type="protein sequence ID" value="KAF2597659.1"/>
    <property type="molecule type" value="Genomic_DNA"/>
</dbReference>
<evidence type="ECO:0000313" key="1">
    <source>
        <dbReference type="EMBL" id="KAF2597659.1"/>
    </source>
</evidence>
<name>A0A8S9KTB4_BRACR</name>
<accession>A0A8S9KTB4</accession>
<reference evidence="1" key="1">
    <citation type="submission" date="2019-12" db="EMBL/GenBank/DDBJ databases">
        <title>Genome sequencing and annotation of Brassica cretica.</title>
        <authorList>
            <person name="Studholme D.J."/>
            <person name="Sarris P.F."/>
        </authorList>
    </citation>
    <scope>NUCLEOTIDE SEQUENCE</scope>
    <source>
        <strain evidence="1">PFS-001/15</strain>
        <tissue evidence="1">Leaf</tissue>
    </source>
</reference>
<evidence type="ECO:0000313" key="2">
    <source>
        <dbReference type="Proteomes" id="UP000712281"/>
    </source>
</evidence>
<organism evidence="1 2">
    <name type="scientific">Brassica cretica</name>
    <name type="common">Mustard</name>
    <dbReference type="NCBI Taxonomy" id="69181"/>
    <lineage>
        <taxon>Eukaryota</taxon>
        <taxon>Viridiplantae</taxon>
        <taxon>Streptophyta</taxon>
        <taxon>Embryophyta</taxon>
        <taxon>Tracheophyta</taxon>
        <taxon>Spermatophyta</taxon>
        <taxon>Magnoliopsida</taxon>
        <taxon>eudicotyledons</taxon>
        <taxon>Gunneridae</taxon>
        <taxon>Pentapetalae</taxon>
        <taxon>rosids</taxon>
        <taxon>malvids</taxon>
        <taxon>Brassicales</taxon>
        <taxon>Brassicaceae</taxon>
        <taxon>Brassiceae</taxon>
        <taxon>Brassica</taxon>
    </lineage>
</organism>